<sequence length="484" mass="56047">MKPTVQIPKNNSDEMEQFGSKRNLVLIGSNGSGKSKLGAWIEEYKPNYESSQSKIIHRVSAQRALDILPSITMMSLNRSKNLLFWGVEAPQRPNDIVRKFLNRWGQKPTTHLINDINHVMSALFAEQRKRDNIYTESGKLRAEYQEISLMPPLSLIDVMKEIVIDIFPYMSLNFIDETISVNTEGTDSYLGSEMSDGERVAIYLIGQCLLIPQESIIIIDEPEIHLHKSLMCRLWNRIEEIKEDCLFIYITHDLDFASSRNNADKLWIKKYIHPNKWEWEFIPQSEEIPENLVLKIIGNRKNIIFTEGDLSSLDCKIYQKIYDDYFIVPVGGYQNVINSVKGMKNNPSLHYLNAYGIIDRDFRNDEEIRLLQESNIYSLNVSEIENLLCTEKVIRIISQHLHLDPDEVFHEVKTFILEELKNNFDRQVSKYTAIRIQSKLKSFNKKVIGEVNLNNAFDELISTIAITEIYNESASIFQSIIDNA</sequence>
<dbReference type="InterPro" id="IPR051396">
    <property type="entry name" value="Bact_Antivir_Def_Nuclease"/>
</dbReference>
<dbReference type="GO" id="GO:0005524">
    <property type="term" value="F:ATP binding"/>
    <property type="evidence" value="ECO:0007669"/>
    <property type="project" value="InterPro"/>
</dbReference>
<evidence type="ECO:0000259" key="1">
    <source>
        <dbReference type="Pfam" id="PF13304"/>
    </source>
</evidence>
<dbReference type="InterPro" id="IPR003959">
    <property type="entry name" value="ATPase_AAA_core"/>
</dbReference>
<dbReference type="Pfam" id="PF13304">
    <property type="entry name" value="AAA_21"/>
    <property type="match status" value="1"/>
</dbReference>
<organism evidence="3">
    <name type="scientific">marine sediment metagenome</name>
    <dbReference type="NCBI Taxonomy" id="412755"/>
    <lineage>
        <taxon>unclassified sequences</taxon>
        <taxon>metagenomes</taxon>
        <taxon>ecological metagenomes</taxon>
    </lineage>
</organism>
<comment type="caution">
    <text evidence="3">The sequence shown here is derived from an EMBL/GenBank/DDBJ whole genome shotgun (WGS) entry which is preliminary data.</text>
</comment>
<feature type="domain" description="ATPase AAA-type core" evidence="1">
    <location>
        <begin position="192"/>
        <end position="254"/>
    </location>
</feature>
<proteinExistence type="predicted"/>
<accession>A0A0F9I3Y2</accession>
<dbReference type="EMBL" id="LAZR01013358">
    <property type="protein sequence ID" value="KKM22326.1"/>
    <property type="molecule type" value="Genomic_DNA"/>
</dbReference>
<dbReference type="GO" id="GO:0016887">
    <property type="term" value="F:ATP hydrolysis activity"/>
    <property type="evidence" value="ECO:0007669"/>
    <property type="project" value="InterPro"/>
</dbReference>
<feature type="domain" description="DUF4435" evidence="2">
    <location>
        <begin position="302"/>
        <end position="469"/>
    </location>
</feature>
<dbReference type="PANTHER" id="PTHR43581">
    <property type="entry name" value="ATP/GTP PHOSPHATASE"/>
    <property type="match status" value="1"/>
</dbReference>
<evidence type="ECO:0008006" key="4">
    <source>
        <dbReference type="Google" id="ProtNLM"/>
    </source>
</evidence>
<protein>
    <recommendedName>
        <fullName evidence="4">DUF4435 domain-containing protein</fullName>
    </recommendedName>
</protein>
<dbReference type="SUPFAM" id="SSF52540">
    <property type="entry name" value="P-loop containing nucleoside triphosphate hydrolases"/>
    <property type="match status" value="1"/>
</dbReference>
<dbReference type="Gene3D" id="3.40.50.300">
    <property type="entry name" value="P-loop containing nucleotide triphosphate hydrolases"/>
    <property type="match status" value="1"/>
</dbReference>
<feature type="non-terminal residue" evidence="3">
    <location>
        <position position="484"/>
    </location>
</feature>
<dbReference type="CDD" id="cd00267">
    <property type="entry name" value="ABC_ATPase"/>
    <property type="match status" value="1"/>
</dbReference>
<dbReference type="InterPro" id="IPR029492">
    <property type="entry name" value="DUF4435"/>
</dbReference>
<dbReference type="InterPro" id="IPR027417">
    <property type="entry name" value="P-loop_NTPase"/>
</dbReference>
<gene>
    <name evidence="3" type="ORF">LCGC14_1626450</name>
</gene>
<dbReference type="AlphaFoldDB" id="A0A0F9I3Y2"/>
<dbReference type="Pfam" id="PF14491">
    <property type="entry name" value="DUF4435"/>
    <property type="match status" value="1"/>
</dbReference>
<evidence type="ECO:0000259" key="2">
    <source>
        <dbReference type="Pfam" id="PF14491"/>
    </source>
</evidence>
<evidence type="ECO:0000313" key="3">
    <source>
        <dbReference type="EMBL" id="KKM22326.1"/>
    </source>
</evidence>
<reference evidence="3" key="1">
    <citation type="journal article" date="2015" name="Nature">
        <title>Complex archaea that bridge the gap between prokaryotes and eukaryotes.</title>
        <authorList>
            <person name="Spang A."/>
            <person name="Saw J.H."/>
            <person name="Jorgensen S.L."/>
            <person name="Zaremba-Niedzwiedzka K."/>
            <person name="Martijn J."/>
            <person name="Lind A.E."/>
            <person name="van Eijk R."/>
            <person name="Schleper C."/>
            <person name="Guy L."/>
            <person name="Ettema T.J."/>
        </authorList>
    </citation>
    <scope>NUCLEOTIDE SEQUENCE</scope>
</reference>
<dbReference type="PANTHER" id="PTHR43581:SF4">
    <property type="entry name" value="ATP_GTP PHOSPHATASE"/>
    <property type="match status" value="1"/>
</dbReference>
<name>A0A0F9I3Y2_9ZZZZ</name>